<dbReference type="AlphaFoldDB" id="A0AAD7AIY0"/>
<sequence>MPKDISEDPALPFPGAYGPTGFATQYIRLKTLSKPQLSDHCKTFKLPYTGNMATLTNRLEDFSKDKSRWERLIPGATNAHKGPRKPNEDKKTKPKISTIRREHLFQGADGVRVLNAPVTERSKDLRTAEEKAAILPWAQRIVSKYPYQPNPDNSNTNTSIYLNPPACAAVSALDNDSTAQPMPRAGSPQQTNGTPQNNQTPKLPLDLIASPHHRGDSHTVQPMPPPDWPSMNPDTRAPAIDPATPIPPPSRSEQNSDSSTTSDVLMVAPSPVDAGSNAVPLPTRILQLADGKSVTFHESDIPDPPAISYAKNIEDLLGVWNDNSPQWNGTSPLKIRNVPIPLIHYPLVYKYWKGSQWKGVKKVWFEWKILVQAMSRDTTDNFWARYSAPDKSGTLRRLKYTPLLKQLESERKAENQRLVDLALAELTPEQLTYRKGSMRVHMTKPAMIAAYYRKLKGLSMEDEDDEYDD</sequence>
<feature type="region of interest" description="Disordered" evidence="1">
    <location>
        <begin position="73"/>
        <end position="94"/>
    </location>
</feature>
<comment type="caution">
    <text evidence="2">The sequence shown here is derived from an EMBL/GenBank/DDBJ whole genome shotgun (WGS) entry which is preliminary data.</text>
</comment>
<feature type="compositionally biased region" description="Low complexity" evidence="1">
    <location>
        <begin position="188"/>
        <end position="201"/>
    </location>
</feature>
<evidence type="ECO:0000313" key="3">
    <source>
        <dbReference type="Proteomes" id="UP001218218"/>
    </source>
</evidence>
<name>A0AAD7AIY0_9AGAR</name>
<feature type="compositionally biased region" description="Polar residues" evidence="1">
    <location>
        <begin position="253"/>
        <end position="263"/>
    </location>
</feature>
<feature type="compositionally biased region" description="Low complexity" evidence="1">
    <location>
        <begin position="229"/>
        <end position="243"/>
    </location>
</feature>
<proteinExistence type="predicted"/>
<accession>A0AAD7AIY0</accession>
<reference evidence="2" key="1">
    <citation type="submission" date="2023-03" db="EMBL/GenBank/DDBJ databases">
        <title>Massive genome expansion in bonnet fungi (Mycena s.s.) driven by repeated elements and novel gene families across ecological guilds.</title>
        <authorList>
            <consortium name="Lawrence Berkeley National Laboratory"/>
            <person name="Harder C.B."/>
            <person name="Miyauchi S."/>
            <person name="Viragh M."/>
            <person name="Kuo A."/>
            <person name="Thoen E."/>
            <person name="Andreopoulos B."/>
            <person name="Lu D."/>
            <person name="Skrede I."/>
            <person name="Drula E."/>
            <person name="Henrissat B."/>
            <person name="Morin E."/>
            <person name="Kohler A."/>
            <person name="Barry K."/>
            <person name="LaButti K."/>
            <person name="Morin E."/>
            <person name="Salamov A."/>
            <person name="Lipzen A."/>
            <person name="Mereny Z."/>
            <person name="Hegedus B."/>
            <person name="Baldrian P."/>
            <person name="Stursova M."/>
            <person name="Weitz H."/>
            <person name="Taylor A."/>
            <person name="Grigoriev I.V."/>
            <person name="Nagy L.G."/>
            <person name="Martin F."/>
            <person name="Kauserud H."/>
        </authorList>
    </citation>
    <scope>NUCLEOTIDE SEQUENCE</scope>
    <source>
        <strain evidence="2">CBHHK002</strain>
    </source>
</reference>
<feature type="region of interest" description="Disordered" evidence="1">
    <location>
        <begin position="173"/>
        <end position="263"/>
    </location>
</feature>
<keyword evidence="3" id="KW-1185">Reference proteome</keyword>
<organism evidence="2 3">
    <name type="scientific">Mycena albidolilacea</name>
    <dbReference type="NCBI Taxonomy" id="1033008"/>
    <lineage>
        <taxon>Eukaryota</taxon>
        <taxon>Fungi</taxon>
        <taxon>Dikarya</taxon>
        <taxon>Basidiomycota</taxon>
        <taxon>Agaricomycotina</taxon>
        <taxon>Agaricomycetes</taxon>
        <taxon>Agaricomycetidae</taxon>
        <taxon>Agaricales</taxon>
        <taxon>Marasmiineae</taxon>
        <taxon>Mycenaceae</taxon>
        <taxon>Mycena</taxon>
    </lineage>
</organism>
<protein>
    <submittedName>
        <fullName evidence="2">Uncharacterized protein</fullName>
    </submittedName>
</protein>
<dbReference type="EMBL" id="JARIHO010000006">
    <property type="protein sequence ID" value="KAJ7359861.1"/>
    <property type="molecule type" value="Genomic_DNA"/>
</dbReference>
<dbReference type="Proteomes" id="UP001218218">
    <property type="component" value="Unassembled WGS sequence"/>
</dbReference>
<evidence type="ECO:0000313" key="2">
    <source>
        <dbReference type="EMBL" id="KAJ7359861.1"/>
    </source>
</evidence>
<evidence type="ECO:0000256" key="1">
    <source>
        <dbReference type="SAM" id="MobiDB-lite"/>
    </source>
</evidence>
<gene>
    <name evidence="2" type="ORF">DFH08DRAFT_417906</name>
</gene>